<dbReference type="EMBL" id="JAJAXM010000007">
    <property type="protein sequence ID" value="MCG9025458.1"/>
    <property type="molecule type" value="Genomic_DNA"/>
</dbReference>
<keyword evidence="1" id="KW-0812">Transmembrane</keyword>
<proteinExistence type="predicted"/>
<organism evidence="2 3">
    <name type="scientific">Laribacter hongkongensis</name>
    <dbReference type="NCBI Taxonomy" id="168471"/>
    <lineage>
        <taxon>Bacteria</taxon>
        <taxon>Pseudomonadati</taxon>
        <taxon>Pseudomonadota</taxon>
        <taxon>Betaproteobacteria</taxon>
        <taxon>Neisseriales</taxon>
        <taxon>Aquaspirillaceae</taxon>
        <taxon>Laribacter</taxon>
    </lineage>
</organism>
<evidence type="ECO:0000313" key="2">
    <source>
        <dbReference type="EMBL" id="MCG9025458.1"/>
    </source>
</evidence>
<keyword evidence="1" id="KW-1133">Transmembrane helix</keyword>
<dbReference type="Proteomes" id="UP001200247">
    <property type="component" value="Unassembled WGS sequence"/>
</dbReference>
<dbReference type="InterPro" id="IPR057700">
    <property type="entry name" value="DUF7940"/>
</dbReference>
<accession>A0ABD4SQR3</accession>
<feature type="transmembrane region" description="Helical" evidence="1">
    <location>
        <begin position="21"/>
        <end position="42"/>
    </location>
</feature>
<dbReference type="AlphaFoldDB" id="A0ABD4SQR3"/>
<name>A0ABD4SQR3_9NEIS</name>
<dbReference type="RefSeq" id="WP_239893766.1">
    <property type="nucleotide sequence ID" value="NZ_JAJAXM010000007.1"/>
</dbReference>
<reference evidence="2 3" key="1">
    <citation type="submission" date="2021-10" db="EMBL/GenBank/DDBJ databases">
        <title>Whole-genome sequencing analysis of Laribacter hongkongensis: virulence gene profiles, carbohydrate-active enzyme prediction, and antimicrobial resistance characterization.</title>
        <authorList>
            <person name="Yuan P."/>
            <person name="Zhan Y."/>
            <person name="Chen D."/>
        </authorList>
    </citation>
    <scope>NUCLEOTIDE SEQUENCE [LARGE SCALE GENOMIC DNA]</scope>
    <source>
        <strain evidence="2 3">W67</strain>
    </source>
</reference>
<keyword evidence="1" id="KW-0472">Membrane</keyword>
<dbReference type="Pfam" id="PF25612">
    <property type="entry name" value="DUF7940"/>
    <property type="match status" value="1"/>
</dbReference>
<comment type="caution">
    <text evidence="2">The sequence shown here is derived from an EMBL/GenBank/DDBJ whole genome shotgun (WGS) entry which is preliminary data.</text>
</comment>
<sequence>MTAKPKICLLDDWRRVLRRAWSIRFSLLAAAFTAAEVVVPMFGDVLLDVMPRGAFVLLAFAASIGATVARIVAQPEMHQ</sequence>
<evidence type="ECO:0000256" key="1">
    <source>
        <dbReference type="SAM" id="Phobius"/>
    </source>
</evidence>
<feature type="transmembrane region" description="Helical" evidence="1">
    <location>
        <begin position="54"/>
        <end position="73"/>
    </location>
</feature>
<evidence type="ECO:0000313" key="3">
    <source>
        <dbReference type="Proteomes" id="UP001200247"/>
    </source>
</evidence>
<protein>
    <submittedName>
        <fullName evidence="2">Uncharacterized protein</fullName>
    </submittedName>
</protein>
<gene>
    <name evidence="2" type="ORF">LH440_05995</name>
</gene>